<reference evidence="1" key="1">
    <citation type="submission" date="2019-08" db="EMBL/GenBank/DDBJ databases">
        <authorList>
            <person name="Kucharzyk K."/>
            <person name="Murdoch R.W."/>
            <person name="Higgins S."/>
            <person name="Loffler F."/>
        </authorList>
    </citation>
    <scope>NUCLEOTIDE SEQUENCE</scope>
</reference>
<dbReference type="EMBL" id="VSSQ01014100">
    <property type="protein sequence ID" value="MPM52945.1"/>
    <property type="molecule type" value="Genomic_DNA"/>
</dbReference>
<proteinExistence type="predicted"/>
<evidence type="ECO:0008006" key="2">
    <source>
        <dbReference type="Google" id="ProtNLM"/>
    </source>
</evidence>
<protein>
    <recommendedName>
        <fullName evidence="2">DUF5050 domain-containing protein</fullName>
    </recommendedName>
</protein>
<accession>A0A645AIA6</accession>
<sequence>MIQPDNSVTVLSADGETAAFFSGEAVTPYLRGLEKPYFGYEGGPYLSSRGDILFAEGYDPALNDSRIFCYLNLADGTVSANPPEGFSVERPYMPPDGGDDGYNSIRDAVTGELYYFTRDDSDSAASKVRILDAEKNFLLSISDDDSMFYEPSIWNGLCAAVQNGAFCYYDLNSGDCVFRFPLRSNRG</sequence>
<comment type="caution">
    <text evidence="1">The sequence shown here is derived from an EMBL/GenBank/DDBJ whole genome shotgun (WGS) entry which is preliminary data.</text>
</comment>
<gene>
    <name evidence="1" type="ORF">SDC9_99709</name>
</gene>
<organism evidence="1">
    <name type="scientific">bioreactor metagenome</name>
    <dbReference type="NCBI Taxonomy" id="1076179"/>
    <lineage>
        <taxon>unclassified sequences</taxon>
        <taxon>metagenomes</taxon>
        <taxon>ecological metagenomes</taxon>
    </lineage>
</organism>
<dbReference type="AlphaFoldDB" id="A0A645AIA6"/>
<name>A0A645AIA6_9ZZZZ</name>
<evidence type="ECO:0000313" key="1">
    <source>
        <dbReference type="EMBL" id="MPM52945.1"/>
    </source>
</evidence>